<proteinExistence type="predicted"/>
<evidence type="ECO:0000259" key="2">
    <source>
        <dbReference type="Pfam" id="PF01471"/>
    </source>
</evidence>
<sequence length="171" mass="17888">MNISKISTTLITLLSTTVFLAGCSDEQKETAKQNTPAISEYKPASALEKAVDTTTEIVDKSASVATNATEQAVEKTAAVNTDLMQMAKTETTNTAAINTAAVSNVTDGVKVTPNLVKKIQQALLNAGFNPGPVDGLIGSRTMNALKSFQNQKGLTAGEITKETLQALDIGN</sequence>
<dbReference type="InterPro" id="IPR036365">
    <property type="entry name" value="PGBD-like_sf"/>
</dbReference>
<dbReference type="InterPro" id="IPR036366">
    <property type="entry name" value="PGBDSf"/>
</dbReference>
<dbReference type="Gene3D" id="1.10.101.10">
    <property type="entry name" value="PGBD-like superfamily/PGBD"/>
    <property type="match status" value="1"/>
</dbReference>
<feature type="domain" description="Peptidoglycan binding-like" evidence="2">
    <location>
        <begin position="114"/>
        <end position="167"/>
    </location>
</feature>
<dbReference type="Proteomes" id="UP000191980">
    <property type="component" value="Unassembled WGS sequence"/>
</dbReference>
<dbReference type="AlphaFoldDB" id="A0A1V8MAJ7"/>
<dbReference type="RefSeq" id="WP_080523218.1">
    <property type="nucleotide sequence ID" value="NZ_LPUF01000001.1"/>
</dbReference>
<dbReference type="InterPro" id="IPR002477">
    <property type="entry name" value="Peptidoglycan-bd-like"/>
</dbReference>
<dbReference type="PROSITE" id="PS51257">
    <property type="entry name" value="PROKAR_LIPOPROTEIN"/>
    <property type="match status" value="1"/>
</dbReference>
<accession>A0A1V8MAJ7</accession>
<keyword evidence="4" id="KW-1185">Reference proteome</keyword>
<dbReference type="STRING" id="1420851.AU255_12650"/>
<name>A0A1V8MAJ7_9GAMM</name>
<dbReference type="EMBL" id="LPUF01000001">
    <property type="protein sequence ID" value="OQK18620.1"/>
    <property type="molecule type" value="Genomic_DNA"/>
</dbReference>
<keyword evidence="1" id="KW-0732">Signal</keyword>
<gene>
    <name evidence="3" type="ORF">AU255_12650</name>
</gene>
<reference evidence="3 4" key="1">
    <citation type="submission" date="2015-12" db="EMBL/GenBank/DDBJ databases">
        <authorList>
            <person name="Shamseldin A."/>
            <person name="Moawad H."/>
            <person name="Abd El-Rahim W.M."/>
            <person name="Sadowsky M.J."/>
        </authorList>
    </citation>
    <scope>NUCLEOTIDE SEQUENCE [LARGE SCALE GENOMIC DNA]</scope>
    <source>
        <strain evidence="3 4">WF1</strain>
    </source>
</reference>
<feature type="signal peptide" evidence="1">
    <location>
        <begin position="1"/>
        <end position="20"/>
    </location>
</feature>
<evidence type="ECO:0000313" key="3">
    <source>
        <dbReference type="EMBL" id="OQK18620.1"/>
    </source>
</evidence>
<dbReference type="Pfam" id="PF01471">
    <property type="entry name" value="PG_binding_1"/>
    <property type="match status" value="1"/>
</dbReference>
<evidence type="ECO:0000313" key="4">
    <source>
        <dbReference type="Proteomes" id="UP000191980"/>
    </source>
</evidence>
<feature type="chain" id="PRO_5012325278" description="Peptidoglycan binding-like domain-containing protein" evidence="1">
    <location>
        <begin position="21"/>
        <end position="171"/>
    </location>
</feature>
<comment type="caution">
    <text evidence="3">The sequence shown here is derived from an EMBL/GenBank/DDBJ whole genome shotgun (WGS) entry which is preliminary data.</text>
</comment>
<organism evidence="3 4">
    <name type="scientific">Methyloprofundus sedimenti</name>
    <dbReference type="NCBI Taxonomy" id="1420851"/>
    <lineage>
        <taxon>Bacteria</taxon>
        <taxon>Pseudomonadati</taxon>
        <taxon>Pseudomonadota</taxon>
        <taxon>Gammaproteobacteria</taxon>
        <taxon>Methylococcales</taxon>
        <taxon>Methylococcaceae</taxon>
        <taxon>Methyloprofundus</taxon>
    </lineage>
</organism>
<dbReference type="OrthoDB" id="9798982at2"/>
<dbReference type="SUPFAM" id="SSF47090">
    <property type="entry name" value="PGBD-like"/>
    <property type="match status" value="1"/>
</dbReference>
<evidence type="ECO:0000256" key="1">
    <source>
        <dbReference type="SAM" id="SignalP"/>
    </source>
</evidence>
<protein>
    <recommendedName>
        <fullName evidence="2">Peptidoglycan binding-like domain-containing protein</fullName>
    </recommendedName>
</protein>